<dbReference type="InterPro" id="IPR007560">
    <property type="entry name" value="Restrct_endonuc_IV_Mrr"/>
</dbReference>
<keyword evidence="3" id="KW-1185">Reference proteome</keyword>
<dbReference type="Pfam" id="PF04471">
    <property type="entry name" value="Mrr_cat"/>
    <property type="match status" value="1"/>
</dbReference>
<dbReference type="EMBL" id="CP095045">
    <property type="protein sequence ID" value="UOQ58768.1"/>
    <property type="molecule type" value="Genomic_DNA"/>
</dbReference>
<dbReference type="Gene3D" id="1.10.260.40">
    <property type="entry name" value="lambda repressor-like DNA-binding domains"/>
    <property type="match status" value="1"/>
</dbReference>
<dbReference type="SUPFAM" id="SSF52540">
    <property type="entry name" value="P-loop containing nucleoside triphosphate hydrolases"/>
    <property type="match status" value="1"/>
</dbReference>
<dbReference type="CDD" id="cd00093">
    <property type="entry name" value="HTH_XRE"/>
    <property type="match status" value="1"/>
</dbReference>
<dbReference type="RefSeq" id="WP_244729892.1">
    <property type="nucleotide sequence ID" value="NZ_CP095045.1"/>
</dbReference>
<dbReference type="SUPFAM" id="SSF47413">
    <property type="entry name" value="lambda repressor-like DNA-binding domains"/>
    <property type="match status" value="1"/>
</dbReference>
<evidence type="ECO:0000313" key="2">
    <source>
        <dbReference type="EMBL" id="UOQ58768.1"/>
    </source>
</evidence>
<gene>
    <name evidence="2" type="ORF">MUN78_08110</name>
</gene>
<dbReference type="SUPFAM" id="SSF52980">
    <property type="entry name" value="Restriction endonuclease-like"/>
    <property type="match status" value="1"/>
</dbReference>
<dbReference type="Pfam" id="PF01381">
    <property type="entry name" value="HTH_3"/>
    <property type="match status" value="1"/>
</dbReference>
<evidence type="ECO:0000313" key="3">
    <source>
        <dbReference type="Proteomes" id="UP000831786"/>
    </source>
</evidence>
<proteinExistence type="predicted"/>
<organism evidence="2 3">
    <name type="scientific">Leucobacter allii</name>
    <dbReference type="NCBI Taxonomy" id="2932247"/>
    <lineage>
        <taxon>Bacteria</taxon>
        <taxon>Bacillati</taxon>
        <taxon>Actinomycetota</taxon>
        <taxon>Actinomycetes</taxon>
        <taxon>Micrococcales</taxon>
        <taxon>Microbacteriaceae</taxon>
        <taxon>Leucobacter</taxon>
    </lineage>
</organism>
<dbReference type="SMART" id="SM00530">
    <property type="entry name" value="HTH_XRE"/>
    <property type="match status" value="1"/>
</dbReference>
<feature type="domain" description="HTH cro/C1-type" evidence="1">
    <location>
        <begin position="9"/>
        <end position="63"/>
    </location>
</feature>
<dbReference type="InterPro" id="IPR027417">
    <property type="entry name" value="P-loop_NTPase"/>
</dbReference>
<sequence length="1353" mass="146985">MTSVLGTLIRVARSAVGLGQAELARAMGVGQQTVSAWERGRSRPRQAQLPALCSVLSLSLDEVTIAGNYHDPAIATQNLVLALPFENLSDEAFEAFTRDLGARIYPGRTATRNGSSGHKQFGVDVFIDGDGERVGVQCKRHKTFGPEDIRAAIGEVTGEAQITSGIIALSRKTATPAARKEIHNHPDWKLWDGEDLSALVRGLPRSDALVLVDTYFRGMREPFLGVREPSPWLTPDEYDSALAGRLGVDRNFELVGRDAELSRIVGLSVALEERVILIGRGGIGKSRLLRAFARSDVGRTVVFASRGAIAPESYEALPEGAPIVVVDDAMDPEFDLRALELGIRRMRPDATLVMSTRPRALAQLQAALEISDLESAKISVTLDDLSLDAAESLAREALGTSATETRVNGLAHVGYDCPFMIVLGAHLMREGVLTDTDLVTQTELRQQILTRFADVVVRGSNEDARISVLQAVAAIQPANLGESEFLDVIAGVSDNDEATVLDVLDELEDLGLVLRRGQSVRVVPDLLGDAILERALVSKSGIDKRFALRLADQTRGRALSHALRNVSVIDWQRRTQGPSDLADTLWSALAEHALTLANSDRIALAKRVAPVAGIYPGRALDLAELLLANPGPDEEDPLSGIWGPPRTFTATEVGRAFAPLISNAGNNLEFLPRSMRKLLEIGGTDTRQENQNPEHGMRLLRELGQFHPRRLIRFNRVYVETVADLLADPTLEVYSPQLVSLLVEVMAHDIIVTESRGWNLSIARHDIDLDVVSGVRAAAITIAITALGRDDRTALAAIEVLEQGLSAKNRADDVTDEFTTIVAALRAVLSDASRPAGIRLAAYRSLSWHATYGEGPRRLAARAARAALASDDELLLARLTRGGFHTDEDYDDERVTVETSSDATDSPAVARFHRAAAQLSEATQDLCRRWISTLSPEQILTRLRAAIDDALRERDRFTPPRQLLQILFLANSDLTRVALAPRTVATPADDCIVEAALGVCFASDYPDLMSIATDKIGQGEPSASMLASAVGGVQGALSVVQAGVVRALLTTPHPAVYSSLLSTARWRESLDPDLVLDILQASPIETNSVVAAAAATVLSGSATVPWASLSREERARFLDRFTQTPSLDAHVFGELVAQQIAIDSQEALTFLQRRIDQQSEADDDYDALPYLDAMPFSFRASQDLPALIATHVDWLLEDAPYRRGHDGLDVLQRMFADYEDDQLAVLLSLIKTQQQERIALVRSILNGAPHDLVLRAPTFVAEAIEAASALSSPLERDVILGLHGSAEYGSYSRSIGADDPEELALKVGAELLALKFDTGSAMRRFYDDVATRAAARIESERQDDASLRIPRRW</sequence>
<dbReference type="Proteomes" id="UP000831786">
    <property type="component" value="Chromosome"/>
</dbReference>
<reference evidence="2 3" key="1">
    <citation type="submission" date="2022-04" db="EMBL/GenBank/DDBJ databases">
        <title>Leucobacter sp. isolated from rhizosphere of garlic.</title>
        <authorList>
            <person name="Won M."/>
            <person name="Lee C.-M."/>
            <person name="Woen H.-Y."/>
            <person name="Kwon S.-W."/>
        </authorList>
    </citation>
    <scope>NUCLEOTIDE SEQUENCE [LARGE SCALE GENOMIC DNA]</scope>
    <source>
        <strain evidence="2 3">H21R-40</strain>
    </source>
</reference>
<dbReference type="InterPro" id="IPR011335">
    <property type="entry name" value="Restrct_endonuc-II-like"/>
</dbReference>
<dbReference type="PROSITE" id="PS50943">
    <property type="entry name" value="HTH_CROC1"/>
    <property type="match status" value="1"/>
</dbReference>
<evidence type="ECO:0000259" key="1">
    <source>
        <dbReference type="PROSITE" id="PS50943"/>
    </source>
</evidence>
<accession>A0ABY4FR57</accession>
<dbReference type="InterPro" id="IPR010982">
    <property type="entry name" value="Lambda_DNA-bd_dom_sf"/>
</dbReference>
<protein>
    <submittedName>
        <fullName evidence="2">Helix-turn-helix domain-containing protein</fullName>
    </submittedName>
</protein>
<dbReference type="InterPro" id="IPR001387">
    <property type="entry name" value="Cro/C1-type_HTH"/>
</dbReference>
<name>A0ABY4FR57_9MICO</name>